<proteinExistence type="inferred from homology"/>
<dbReference type="EMBL" id="JAQQWI010000012">
    <property type="protein sequence ID" value="KAK8015796.1"/>
    <property type="molecule type" value="Genomic_DNA"/>
</dbReference>
<dbReference type="Proteomes" id="UP001396898">
    <property type="component" value="Unassembled WGS sequence"/>
</dbReference>
<evidence type="ECO:0000256" key="4">
    <source>
        <dbReference type="SAM" id="Phobius"/>
    </source>
</evidence>
<accession>A0ABR1RLE3</accession>
<feature type="transmembrane region" description="Helical" evidence="4">
    <location>
        <begin position="335"/>
        <end position="360"/>
    </location>
</feature>
<feature type="region of interest" description="Disordered" evidence="3">
    <location>
        <begin position="70"/>
        <end position="89"/>
    </location>
</feature>
<feature type="transmembrane region" description="Helical" evidence="4">
    <location>
        <begin position="271"/>
        <end position="293"/>
    </location>
</feature>
<evidence type="ECO:0000256" key="2">
    <source>
        <dbReference type="ARBA" id="ARBA00006727"/>
    </source>
</evidence>
<feature type="transmembrane region" description="Helical" evidence="4">
    <location>
        <begin position="155"/>
        <end position="177"/>
    </location>
</feature>
<feature type="transmembrane region" description="Helical" evidence="4">
    <location>
        <begin position="428"/>
        <end position="452"/>
    </location>
</feature>
<reference evidence="6 7" key="1">
    <citation type="submission" date="2023-01" db="EMBL/GenBank/DDBJ databases">
        <title>Analysis of 21 Apiospora genomes using comparative genomics revels a genus with tremendous synthesis potential of carbohydrate active enzymes and secondary metabolites.</title>
        <authorList>
            <person name="Sorensen T."/>
        </authorList>
    </citation>
    <scope>NUCLEOTIDE SEQUENCE [LARGE SCALE GENOMIC DNA]</scope>
    <source>
        <strain evidence="6 7">CBS 20057</strain>
    </source>
</reference>
<dbReference type="InterPro" id="IPR036259">
    <property type="entry name" value="MFS_trans_sf"/>
</dbReference>
<feature type="transmembrane region" description="Helical" evidence="4">
    <location>
        <begin position="495"/>
        <end position="517"/>
    </location>
</feature>
<feature type="transmembrane region" description="Helical" evidence="4">
    <location>
        <begin position="245"/>
        <end position="265"/>
    </location>
</feature>
<feature type="region of interest" description="Disordered" evidence="3">
    <location>
        <begin position="23"/>
        <end position="56"/>
    </location>
</feature>
<feature type="transmembrane region" description="Helical" evidence="4">
    <location>
        <begin position="184"/>
        <end position="201"/>
    </location>
</feature>
<keyword evidence="4" id="KW-0812">Transmembrane</keyword>
<dbReference type="PANTHER" id="PTHR11360">
    <property type="entry name" value="MONOCARBOXYLATE TRANSPORTER"/>
    <property type="match status" value="1"/>
</dbReference>
<feature type="transmembrane region" description="Helical" evidence="4">
    <location>
        <begin position="114"/>
        <end position="135"/>
    </location>
</feature>
<dbReference type="Pfam" id="PF07690">
    <property type="entry name" value="MFS_1"/>
    <property type="match status" value="1"/>
</dbReference>
<dbReference type="InterPro" id="IPR050327">
    <property type="entry name" value="Proton-linked_MCT"/>
</dbReference>
<evidence type="ECO:0000259" key="5">
    <source>
        <dbReference type="PROSITE" id="PS50850"/>
    </source>
</evidence>
<keyword evidence="4" id="KW-1133">Transmembrane helix</keyword>
<dbReference type="InterPro" id="IPR011701">
    <property type="entry name" value="MFS"/>
</dbReference>
<comment type="caution">
    <text evidence="6">The sequence shown here is derived from an EMBL/GenBank/DDBJ whole genome shotgun (WGS) entry which is preliminary data.</text>
</comment>
<evidence type="ECO:0000256" key="1">
    <source>
        <dbReference type="ARBA" id="ARBA00004141"/>
    </source>
</evidence>
<comment type="subcellular location">
    <subcellularLocation>
        <location evidence="1">Membrane</location>
        <topology evidence="1">Multi-pass membrane protein</topology>
    </subcellularLocation>
</comment>
<feature type="transmembrane region" description="Helical" evidence="4">
    <location>
        <begin position="372"/>
        <end position="389"/>
    </location>
</feature>
<dbReference type="PROSITE" id="PS50850">
    <property type="entry name" value="MFS"/>
    <property type="match status" value="1"/>
</dbReference>
<comment type="similarity">
    <text evidence="2">Belongs to the major facilitator superfamily. Monocarboxylate porter (TC 2.A.1.13) family.</text>
</comment>
<organism evidence="6 7">
    <name type="scientific">Apiospora marii</name>
    <dbReference type="NCBI Taxonomy" id="335849"/>
    <lineage>
        <taxon>Eukaryota</taxon>
        <taxon>Fungi</taxon>
        <taxon>Dikarya</taxon>
        <taxon>Ascomycota</taxon>
        <taxon>Pezizomycotina</taxon>
        <taxon>Sordariomycetes</taxon>
        <taxon>Xylariomycetidae</taxon>
        <taxon>Amphisphaeriales</taxon>
        <taxon>Apiosporaceae</taxon>
        <taxon>Apiospora</taxon>
    </lineage>
</organism>
<evidence type="ECO:0000256" key="3">
    <source>
        <dbReference type="SAM" id="MobiDB-lite"/>
    </source>
</evidence>
<sequence length="528" mass="57858">MHHNVVFFPPICDEKYRRAQQLHDKKHRQDISCHGCSGEPHSAPPKHAAGVHPEPDETFEQLRRSLSHVASRASKRAAPGNGNDELEAGTIPPPPLEIYTVAADDAFPEGGLRAWLVVASAFSMAFASFGFMVSIGTLQDYWHTHQLSHLSSRDVGWIPSVFTYLSLALGLWVGPLFDRYGPRWIALAGSAGYLAMIFLLAECTQFWHFLLCCGFLGGVSAAALTTTPLAVVAHWFERRRGFAQGVVMIGSSFGGLTLPLILQATLPRYGYAWSIRILGFIFAGCLVISNVLMKARIPPLRSKQRQRRSSRGQGEEKKEQEQPIISLAIFGDLRFSLLTASVFGFEVVLFSALGILPTYATLVNPDYPAATTGFYLIALLNGASCLGRLGPGWLADKAGRFNMLLLMTVFTLLWMLALWLPLGQRSLGALYAFAALFGFGTGGWMALTPACVGQLCRADEFGRYYGTMYFVASFATLVCIPVSGELVESVGPTAYVVFLCAVLALSLMSFVFSRWACLGRRWAIMTKV</sequence>
<keyword evidence="7" id="KW-1185">Reference proteome</keyword>
<gene>
    <name evidence="6" type="ORF">PG991_008684</name>
</gene>
<feature type="transmembrane region" description="Helical" evidence="4">
    <location>
        <begin position="464"/>
        <end position="483"/>
    </location>
</feature>
<dbReference type="InterPro" id="IPR020846">
    <property type="entry name" value="MFS_dom"/>
</dbReference>
<dbReference type="SUPFAM" id="SSF103473">
    <property type="entry name" value="MFS general substrate transporter"/>
    <property type="match status" value="1"/>
</dbReference>
<feature type="domain" description="Major facilitator superfamily (MFS) profile" evidence="5">
    <location>
        <begin position="116"/>
        <end position="516"/>
    </location>
</feature>
<dbReference type="Gene3D" id="1.20.1250.20">
    <property type="entry name" value="MFS general substrate transporter like domains"/>
    <property type="match status" value="1"/>
</dbReference>
<keyword evidence="4" id="KW-0472">Membrane</keyword>
<evidence type="ECO:0000313" key="6">
    <source>
        <dbReference type="EMBL" id="KAK8015796.1"/>
    </source>
</evidence>
<evidence type="ECO:0000313" key="7">
    <source>
        <dbReference type="Proteomes" id="UP001396898"/>
    </source>
</evidence>
<feature type="transmembrane region" description="Helical" evidence="4">
    <location>
        <begin position="207"/>
        <end position="233"/>
    </location>
</feature>
<dbReference type="PANTHER" id="PTHR11360:SF230">
    <property type="entry name" value="MONOCARBOXYLATE TRANSPORTER, PUTATIVE (AFU_ORTHOLOGUE AFUA_2G12790)-RELATED"/>
    <property type="match status" value="1"/>
</dbReference>
<protein>
    <submittedName>
        <fullName evidence="6">MFS general substrate transporter</fullName>
    </submittedName>
</protein>
<name>A0ABR1RLE3_9PEZI</name>
<feature type="transmembrane region" description="Helical" evidence="4">
    <location>
        <begin position="401"/>
        <end position="422"/>
    </location>
</feature>